<sequence>MSFEPLVWLIGTLTPWHFVIWFSLAGIPAVVIPLATSQKPKLSVLVQVLWILGCLYGLFGLMLGQLYGDKYGFLEVLPTGFLFGLAFMLTPLFGLLSLSRTSNDGLDGCFVAASPIGGMFFGSCTWVFPRIIGFGLIDFPRYSWAVQT</sequence>
<dbReference type="RefSeq" id="WP_176274152.1">
    <property type="nucleotide sequence ID" value="NZ_JABWTA010000001.1"/>
</dbReference>
<dbReference type="AlphaFoldDB" id="A0A850H9I2"/>
<comment type="caution">
    <text evidence="2">The sequence shown here is derived from an EMBL/GenBank/DDBJ whole genome shotgun (WGS) entry which is preliminary data.</text>
</comment>
<gene>
    <name evidence="2" type="ORF">HUO12_13850</name>
</gene>
<keyword evidence="1" id="KW-0472">Membrane</keyword>
<keyword evidence="1" id="KW-1133">Transmembrane helix</keyword>
<evidence type="ECO:0000313" key="3">
    <source>
        <dbReference type="Proteomes" id="UP000546031"/>
    </source>
</evidence>
<evidence type="ECO:0000256" key="1">
    <source>
        <dbReference type="SAM" id="Phobius"/>
    </source>
</evidence>
<evidence type="ECO:0000313" key="2">
    <source>
        <dbReference type="EMBL" id="NVE95984.1"/>
    </source>
</evidence>
<protein>
    <submittedName>
        <fullName evidence="2">Uncharacterized protein</fullName>
    </submittedName>
</protein>
<feature type="transmembrane region" description="Helical" evidence="1">
    <location>
        <begin position="79"/>
        <end position="98"/>
    </location>
</feature>
<feature type="transmembrane region" description="Helical" evidence="1">
    <location>
        <begin position="6"/>
        <end position="32"/>
    </location>
</feature>
<proteinExistence type="predicted"/>
<name>A0A850H9I2_9SPHN</name>
<dbReference type="EMBL" id="JABWTA010000001">
    <property type="protein sequence ID" value="NVE95984.1"/>
    <property type="molecule type" value="Genomic_DNA"/>
</dbReference>
<reference evidence="2 3" key="1">
    <citation type="submission" date="2020-06" db="EMBL/GenBank/DDBJ databases">
        <title>Altererythrobacter lutimaris sp. nov., a marine bacterium isolated from a tidal flat.</title>
        <authorList>
            <person name="Kim D."/>
            <person name="Yoo Y."/>
            <person name="Kim J.-J."/>
        </authorList>
    </citation>
    <scope>NUCLEOTIDE SEQUENCE [LARGE SCALE GENOMIC DNA]</scope>
    <source>
        <strain evidence="2 3">JGD-16</strain>
    </source>
</reference>
<keyword evidence="3" id="KW-1185">Reference proteome</keyword>
<keyword evidence="1" id="KW-0812">Transmembrane</keyword>
<accession>A0A850H9I2</accession>
<dbReference type="Proteomes" id="UP000546031">
    <property type="component" value="Unassembled WGS sequence"/>
</dbReference>
<feature type="transmembrane region" description="Helical" evidence="1">
    <location>
        <begin position="44"/>
        <end position="67"/>
    </location>
</feature>
<organism evidence="2 3">
    <name type="scientific">Altererythrobacter lutimaris</name>
    <dbReference type="NCBI Taxonomy" id="2743979"/>
    <lineage>
        <taxon>Bacteria</taxon>
        <taxon>Pseudomonadati</taxon>
        <taxon>Pseudomonadota</taxon>
        <taxon>Alphaproteobacteria</taxon>
        <taxon>Sphingomonadales</taxon>
        <taxon>Erythrobacteraceae</taxon>
        <taxon>Altererythrobacter</taxon>
    </lineage>
</organism>
<feature type="transmembrane region" description="Helical" evidence="1">
    <location>
        <begin position="110"/>
        <end position="132"/>
    </location>
</feature>